<feature type="transmembrane region" description="Helical" evidence="1">
    <location>
        <begin position="79"/>
        <end position="101"/>
    </location>
</feature>
<keyword evidence="1" id="KW-1133">Transmembrane helix</keyword>
<protein>
    <submittedName>
        <fullName evidence="2">Uncharacterized protein</fullName>
    </submittedName>
</protein>
<dbReference type="EMBL" id="JACGWM010000001">
    <property type="protein sequence ID" value="KAL0395547.1"/>
    <property type="molecule type" value="Genomic_DNA"/>
</dbReference>
<comment type="caution">
    <text evidence="2">The sequence shown here is derived from an EMBL/GenBank/DDBJ whole genome shotgun (WGS) entry which is preliminary data.</text>
</comment>
<gene>
    <name evidence="2" type="ORF">Scaly_0003100</name>
</gene>
<keyword evidence="1" id="KW-0812">Transmembrane</keyword>
<reference evidence="2" key="2">
    <citation type="journal article" date="2024" name="Plant">
        <title>Genomic evolution and insights into agronomic trait innovations of Sesamum species.</title>
        <authorList>
            <person name="Miao H."/>
            <person name="Wang L."/>
            <person name="Qu L."/>
            <person name="Liu H."/>
            <person name="Sun Y."/>
            <person name="Le M."/>
            <person name="Wang Q."/>
            <person name="Wei S."/>
            <person name="Zheng Y."/>
            <person name="Lin W."/>
            <person name="Duan Y."/>
            <person name="Cao H."/>
            <person name="Xiong S."/>
            <person name="Wang X."/>
            <person name="Wei L."/>
            <person name="Li C."/>
            <person name="Ma Q."/>
            <person name="Ju M."/>
            <person name="Zhao R."/>
            <person name="Li G."/>
            <person name="Mu C."/>
            <person name="Tian Q."/>
            <person name="Mei H."/>
            <person name="Zhang T."/>
            <person name="Gao T."/>
            <person name="Zhang H."/>
        </authorList>
    </citation>
    <scope>NUCLEOTIDE SEQUENCE</scope>
    <source>
        <strain evidence="2">KEN8</strain>
    </source>
</reference>
<keyword evidence="1" id="KW-0472">Membrane</keyword>
<evidence type="ECO:0000256" key="1">
    <source>
        <dbReference type="SAM" id="Phobius"/>
    </source>
</evidence>
<sequence length="109" mass="12289">MEIDDNEQTGRPMVYFSRADAQGVRLPHNDALVISAIVVNYTVQHIFVDLGNYVNIIFYKVYQQMKLGDIPLESVDTSLYLYGFAGNVVHLLGQIALPLFLGTEPNRKD</sequence>
<accession>A0AAW2STI9</accession>
<proteinExistence type="predicted"/>
<organism evidence="2">
    <name type="scientific">Sesamum calycinum</name>
    <dbReference type="NCBI Taxonomy" id="2727403"/>
    <lineage>
        <taxon>Eukaryota</taxon>
        <taxon>Viridiplantae</taxon>
        <taxon>Streptophyta</taxon>
        <taxon>Embryophyta</taxon>
        <taxon>Tracheophyta</taxon>
        <taxon>Spermatophyta</taxon>
        <taxon>Magnoliopsida</taxon>
        <taxon>eudicotyledons</taxon>
        <taxon>Gunneridae</taxon>
        <taxon>Pentapetalae</taxon>
        <taxon>asterids</taxon>
        <taxon>lamiids</taxon>
        <taxon>Lamiales</taxon>
        <taxon>Pedaliaceae</taxon>
        <taxon>Sesamum</taxon>
    </lineage>
</organism>
<name>A0AAW2STI9_9LAMI</name>
<evidence type="ECO:0000313" key="2">
    <source>
        <dbReference type="EMBL" id="KAL0395547.1"/>
    </source>
</evidence>
<dbReference type="PANTHER" id="PTHR33240:SF16">
    <property type="match status" value="1"/>
</dbReference>
<dbReference type="AlphaFoldDB" id="A0AAW2STI9"/>
<dbReference type="PANTHER" id="PTHR33240">
    <property type="entry name" value="OS08G0508500 PROTEIN"/>
    <property type="match status" value="1"/>
</dbReference>
<reference evidence="2" key="1">
    <citation type="submission" date="2020-06" db="EMBL/GenBank/DDBJ databases">
        <authorList>
            <person name="Li T."/>
            <person name="Hu X."/>
            <person name="Zhang T."/>
            <person name="Song X."/>
            <person name="Zhang H."/>
            <person name="Dai N."/>
            <person name="Sheng W."/>
            <person name="Hou X."/>
            <person name="Wei L."/>
        </authorList>
    </citation>
    <scope>NUCLEOTIDE SEQUENCE</scope>
    <source>
        <strain evidence="2">KEN8</strain>
        <tissue evidence="2">Leaf</tissue>
    </source>
</reference>